<evidence type="ECO:0000313" key="1">
    <source>
        <dbReference type="EMBL" id="OCX48184.1"/>
    </source>
</evidence>
<evidence type="ECO:0000313" key="2">
    <source>
        <dbReference type="Proteomes" id="UP000095141"/>
    </source>
</evidence>
<accession>A0A1C2G9H4</accession>
<dbReference type="RefSeq" id="WP_066035681.1">
    <property type="nucleotide sequence ID" value="NZ_CP136906.1"/>
</dbReference>
<sequence length="78" mass="8981">MNKDEQVLYDFFVAFGKAVGTIQYPINILALWVNEHETNFVYPEKQAVIDAYFGMRNMDRSLFEAIKTIKGGKSNETN</sequence>
<comment type="caution">
    <text evidence="1">The sequence shown here is derived from an EMBL/GenBank/DDBJ whole genome shotgun (WGS) entry which is preliminary data.</text>
</comment>
<proteinExistence type="predicted"/>
<gene>
    <name evidence="1" type="ORF">BFD03_05365</name>
</gene>
<reference evidence="1 2" key="1">
    <citation type="submission" date="2016-08" db="EMBL/GenBank/DDBJ databases">
        <title>Probiotic bacterium isolated from chicken gut.</title>
        <authorList>
            <person name="Levy J.L."/>
            <person name="Hassan H.M."/>
            <person name="Mendoza M.A."/>
        </authorList>
    </citation>
    <scope>NUCLEOTIDE SEQUENCE [LARGE SCALE GENOMIC DNA]</scope>
    <source>
        <strain evidence="1 2">P43</strain>
    </source>
</reference>
<organism evidence="1 2">
    <name type="scientific">Limosilactobacillus reuteri</name>
    <name type="common">Lactobacillus reuteri</name>
    <dbReference type="NCBI Taxonomy" id="1598"/>
    <lineage>
        <taxon>Bacteria</taxon>
        <taxon>Bacillati</taxon>
        <taxon>Bacillota</taxon>
        <taxon>Bacilli</taxon>
        <taxon>Lactobacillales</taxon>
        <taxon>Lactobacillaceae</taxon>
        <taxon>Limosilactobacillus</taxon>
    </lineage>
</organism>
<dbReference type="Proteomes" id="UP000095141">
    <property type="component" value="Unassembled WGS sequence"/>
</dbReference>
<protein>
    <submittedName>
        <fullName evidence="1">Uncharacterized protein</fullName>
    </submittedName>
</protein>
<dbReference type="EMBL" id="MCNS01000008">
    <property type="protein sequence ID" value="OCX48184.1"/>
    <property type="molecule type" value="Genomic_DNA"/>
</dbReference>
<name>A0A1C2G9H4_LIMRT</name>
<dbReference type="AlphaFoldDB" id="A0A1C2G9H4"/>